<evidence type="ECO:0000256" key="1">
    <source>
        <dbReference type="ARBA" id="ARBA00004141"/>
    </source>
</evidence>
<name>Q1K0N1_DESA6</name>
<evidence type="ECO:0000256" key="6">
    <source>
        <dbReference type="ARBA" id="ARBA00022989"/>
    </source>
</evidence>
<evidence type="ECO:0000259" key="12">
    <source>
        <dbReference type="Pfam" id="PF16916"/>
    </source>
</evidence>
<evidence type="ECO:0000256" key="10">
    <source>
        <dbReference type="SAM" id="Phobius"/>
    </source>
</evidence>
<sequence>MVSRLSSARVRQYSIIIMEQKRLSAARLAIITATFLAIIKLATGIITGSMALLSSAADSLLDILMSLGNFFALKQAHKPADDTHPYGHGKYETAATFLQSVLVGISGGYILYESIHRLRQGVTLTHIDYGIGVLALSVFVSWILSRYLKRVGKQTESSALQADSLHYATDVYSNLVLLVGLLAVNTLGWQWLDPALSVGVGVYVLKAAYGLFRPCLDEFLDAGLPAEQLEKISQCIEQHRSDVTGYHHLRSRRSGTKRLIDFHLTFCRFKTIQEAHAIADSVEKDIQQQIPNADITIHLEPTECEQCRNCTACNTPCEAKQHRAAQPVESSSNDPA</sequence>
<evidence type="ECO:0000256" key="9">
    <source>
        <dbReference type="ARBA" id="ARBA00023136"/>
    </source>
</evidence>
<evidence type="ECO:0000313" key="13">
    <source>
        <dbReference type="EMBL" id="EAT15910.1"/>
    </source>
</evidence>
<feature type="domain" description="Cation efflux protein cytoplasmic" evidence="12">
    <location>
        <begin position="224"/>
        <end position="301"/>
    </location>
</feature>
<accession>Q1K0N1</accession>
<evidence type="ECO:0000313" key="14">
    <source>
        <dbReference type="Proteomes" id="UP000005695"/>
    </source>
</evidence>
<dbReference type="PANTHER" id="PTHR43840">
    <property type="entry name" value="MITOCHONDRIAL METAL TRANSPORTER 1-RELATED"/>
    <property type="match status" value="1"/>
</dbReference>
<evidence type="ECO:0000256" key="2">
    <source>
        <dbReference type="ARBA" id="ARBA00008114"/>
    </source>
</evidence>
<evidence type="ECO:0000259" key="11">
    <source>
        <dbReference type="Pfam" id="PF01545"/>
    </source>
</evidence>
<dbReference type="InterPro" id="IPR002524">
    <property type="entry name" value="Cation_efflux"/>
</dbReference>
<dbReference type="InterPro" id="IPR036837">
    <property type="entry name" value="Cation_efflux_CTD_sf"/>
</dbReference>
<dbReference type="Pfam" id="PF16916">
    <property type="entry name" value="ZT_dimer"/>
    <property type="match status" value="1"/>
</dbReference>
<comment type="subcellular location">
    <subcellularLocation>
        <location evidence="1">Membrane</location>
        <topology evidence="1">Multi-pass membrane protein</topology>
    </subcellularLocation>
</comment>
<keyword evidence="9 10" id="KW-0472">Membrane</keyword>
<keyword evidence="5" id="KW-0479">Metal-binding</keyword>
<evidence type="ECO:0000256" key="3">
    <source>
        <dbReference type="ARBA" id="ARBA00022448"/>
    </source>
</evidence>
<comment type="caution">
    <text evidence="13">The sequence shown here is derived from an EMBL/GenBank/DDBJ whole genome shotgun (WGS) entry which is preliminary data.</text>
</comment>
<protein>
    <submittedName>
        <fullName evidence="13">Cation diffusion facilitator family transporter</fullName>
    </submittedName>
</protein>
<feature type="transmembrane region" description="Helical" evidence="10">
    <location>
        <begin position="25"/>
        <end position="46"/>
    </location>
</feature>
<gene>
    <name evidence="13" type="ORF">Dace_2210</name>
</gene>
<dbReference type="InterPro" id="IPR050291">
    <property type="entry name" value="CDF_Transporter"/>
</dbReference>
<dbReference type="GO" id="GO:0005886">
    <property type="term" value="C:plasma membrane"/>
    <property type="evidence" value="ECO:0007669"/>
    <property type="project" value="TreeGrafter"/>
</dbReference>
<dbReference type="Gene3D" id="3.30.70.1350">
    <property type="entry name" value="Cation efflux protein, cytoplasmic domain"/>
    <property type="match status" value="1"/>
</dbReference>
<dbReference type="Pfam" id="PF01545">
    <property type="entry name" value="Cation_efflux"/>
    <property type="match status" value="1"/>
</dbReference>
<reference evidence="13" key="1">
    <citation type="submission" date="2006-05" db="EMBL/GenBank/DDBJ databases">
        <title>Annotation of the draft genome assembly of Desulfuromonas acetoxidans DSM 684.</title>
        <authorList>
            <consortium name="US DOE Joint Genome Institute (JGI-ORNL)"/>
            <person name="Larimer F."/>
            <person name="Land M."/>
            <person name="Hauser L."/>
        </authorList>
    </citation>
    <scope>NUCLEOTIDE SEQUENCE [LARGE SCALE GENOMIC DNA]</scope>
    <source>
        <strain evidence="13">DSM 684</strain>
    </source>
</reference>
<keyword evidence="3" id="KW-0813">Transport</keyword>
<dbReference type="GO" id="GO:0015341">
    <property type="term" value="F:zinc efflux antiporter activity"/>
    <property type="evidence" value="ECO:0007669"/>
    <property type="project" value="TreeGrafter"/>
</dbReference>
<dbReference type="Proteomes" id="UP000005695">
    <property type="component" value="Unassembled WGS sequence"/>
</dbReference>
<evidence type="ECO:0000256" key="5">
    <source>
        <dbReference type="ARBA" id="ARBA00022723"/>
    </source>
</evidence>
<feature type="domain" description="Cation efflux protein transmembrane" evidence="11">
    <location>
        <begin position="28"/>
        <end position="219"/>
    </location>
</feature>
<dbReference type="SUPFAM" id="SSF160240">
    <property type="entry name" value="Cation efflux protein cytoplasmic domain-like"/>
    <property type="match status" value="1"/>
</dbReference>
<feature type="transmembrane region" description="Helical" evidence="10">
    <location>
        <begin position="94"/>
        <end position="112"/>
    </location>
</feature>
<dbReference type="EMBL" id="AAEW02000007">
    <property type="protein sequence ID" value="EAT15910.1"/>
    <property type="molecule type" value="Genomic_DNA"/>
</dbReference>
<feature type="transmembrane region" description="Helical" evidence="10">
    <location>
        <begin position="124"/>
        <end position="144"/>
    </location>
</feature>
<dbReference type="GO" id="GO:0051536">
    <property type="term" value="F:iron-sulfur cluster binding"/>
    <property type="evidence" value="ECO:0007669"/>
    <property type="project" value="UniProtKB-KW"/>
</dbReference>
<dbReference type="AlphaFoldDB" id="Q1K0N1"/>
<dbReference type="PROSITE" id="PS00198">
    <property type="entry name" value="4FE4S_FER_1"/>
    <property type="match status" value="1"/>
</dbReference>
<dbReference type="InterPro" id="IPR027470">
    <property type="entry name" value="Cation_efflux_CTD"/>
</dbReference>
<dbReference type="InterPro" id="IPR058533">
    <property type="entry name" value="Cation_efflux_TM"/>
</dbReference>
<dbReference type="PANTHER" id="PTHR43840:SF15">
    <property type="entry name" value="MITOCHONDRIAL METAL TRANSPORTER 1-RELATED"/>
    <property type="match status" value="1"/>
</dbReference>
<keyword evidence="14" id="KW-1185">Reference proteome</keyword>
<reference evidence="13" key="2">
    <citation type="submission" date="2006-05" db="EMBL/GenBank/DDBJ databases">
        <title>Sequencing of the draft genome and assembly of Desulfuromonas acetoxidans DSM 684.</title>
        <authorList>
            <consortium name="US DOE Joint Genome Institute (JGI-PGF)"/>
            <person name="Copeland A."/>
            <person name="Lucas S."/>
            <person name="Lapidus A."/>
            <person name="Barry K."/>
            <person name="Detter J.C."/>
            <person name="Glavina del Rio T."/>
            <person name="Hammon N."/>
            <person name="Israni S."/>
            <person name="Dalin E."/>
            <person name="Tice H."/>
            <person name="Bruce D."/>
            <person name="Pitluck S."/>
            <person name="Richardson P."/>
        </authorList>
    </citation>
    <scope>NUCLEOTIDE SEQUENCE [LARGE SCALE GENOMIC DNA]</scope>
    <source>
        <strain evidence="13">DSM 684</strain>
    </source>
</reference>
<dbReference type="InterPro" id="IPR027469">
    <property type="entry name" value="Cation_efflux_TMD_sf"/>
</dbReference>
<dbReference type="InterPro" id="IPR017900">
    <property type="entry name" value="4Fe4S_Fe_S_CS"/>
</dbReference>
<keyword evidence="7" id="KW-0408">Iron</keyword>
<dbReference type="GO" id="GO:0006882">
    <property type="term" value="P:intracellular zinc ion homeostasis"/>
    <property type="evidence" value="ECO:0007669"/>
    <property type="project" value="TreeGrafter"/>
</dbReference>
<keyword evidence="4 10" id="KW-0812">Transmembrane</keyword>
<dbReference type="GO" id="GO:0046872">
    <property type="term" value="F:metal ion binding"/>
    <property type="evidence" value="ECO:0007669"/>
    <property type="project" value="UniProtKB-KW"/>
</dbReference>
<evidence type="ECO:0000256" key="8">
    <source>
        <dbReference type="ARBA" id="ARBA00023014"/>
    </source>
</evidence>
<dbReference type="Gene3D" id="1.20.1510.10">
    <property type="entry name" value="Cation efflux protein transmembrane domain"/>
    <property type="match status" value="1"/>
</dbReference>
<dbReference type="GO" id="GO:0015086">
    <property type="term" value="F:cadmium ion transmembrane transporter activity"/>
    <property type="evidence" value="ECO:0007669"/>
    <property type="project" value="TreeGrafter"/>
</dbReference>
<dbReference type="SUPFAM" id="SSF161111">
    <property type="entry name" value="Cation efflux protein transmembrane domain-like"/>
    <property type="match status" value="1"/>
</dbReference>
<organism evidence="13 14">
    <name type="scientific">Desulfuromonas acetoxidans (strain DSM 684 / 11070)</name>
    <dbReference type="NCBI Taxonomy" id="281689"/>
    <lineage>
        <taxon>Bacteria</taxon>
        <taxon>Pseudomonadati</taxon>
        <taxon>Thermodesulfobacteriota</taxon>
        <taxon>Desulfuromonadia</taxon>
        <taxon>Desulfuromonadales</taxon>
        <taxon>Desulfuromonadaceae</taxon>
        <taxon>Desulfuromonas</taxon>
    </lineage>
</organism>
<dbReference type="GO" id="GO:0015093">
    <property type="term" value="F:ferrous iron transmembrane transporter activity"/>
    <property type="evidence" value="ECO:0007669"/>
    <property type="project" value="TreeGrafter"/>
</dbReference>
<evidence type="ECO:0000256" key="7">
    <source>
        <dbReference type="ARBA" id="ARBA00023004"/>
    </source>
</evidence>
<evidence type="ECO:0000256" key="4">
    <source>
        <dbReference type="ARBA" id="ARBA00022692"/>
    </source>
</evidence>
<keyword evidence="6 10" id="KW-1133">Transmembrane helix</keyword>
<comment type="similarity">
    <text evidence="2">Belongs to the cation diffusion facilitator (CDF) transporter (TC 2.A.4) family.</text>
</comment>
<proteinExistence type="inferred from homology"/>
<dbReference type="NCBIfam" id="TIGR01297">
    <property type="entry name" value="CDF"/>
    <property type="match status" value="1"/>
</dbReference>
<keyword evidence="8" id="KW-0411">Iron-sulfur</keyword>